<keyword evidence="2" id="KW-1185">Reference proteome</keyword>
<protein>
    <submittedName>
        <fullName evidence="1">Uncharacterized protein</fullName>
    </submittedName>
</protein>
<name>A0ACC0XHJ8_9ROSI</name>
<dbReference type="Proteomes" id="UP001163603">
    <property type="component" value="Chromosome 12"/>
</dbReference>
<sequence length="315" mass="34280">MAASANTSSTSNDTPSTLPTFNPSSSINITKLTRTNFQTWKATILPYLKGQKVFGYVDGTIKMPAQQIPLSSTLHNFLCGLDISSHFAFATQSKAKAIQVRSQLATARKTTRQPLKCDEIITYLLAGLGPEYDALVTTVSIKENVTLEEVYSMLLTCDARVQQHHQALLSATPSANVATKQQSFSGSRGRSNNSLFRGRGRGQHSSRGRGDVTSANPVSPHEYDIMPAAASTTEVSNAMPPPAMHAVRPSIADAPLPSTITRKMTTRSQTNSLKPKQPYELPIRLRGCIELRSEDHVEDNAEGAKQAKPQRAEKK</sequence>
<evidence type="ECO:0000313" key="1">
    <source>
        <dbReference type="EMBL" id="KAJ0017825.1"/>
    </source>
</evidence>
<comment type="caution">
    <text evidence="1">The sequence shown here is derived from an EMBL/GenBank/DDBJ whole genome shotgun (WGS) entry which is preliminary data.</text>
</comment>
<evidence type="ECO:0000313" key="2">
    <source>
        <dbReference type="Proteomes" id="UP001163603"/>
    </source>
</evidence>
<gene>
    <name evidence="1" type="ORF">Pint_10758</name>
</gene>
<dbReference type="EMBL" id="CM047747">
    <property type="protein sequence ID" value="KAJ0017825.1"/>
    <property type="molecule type" value="Genomic_DNA"/>
</dbReference>
<proteinExistence type="predicted"/>
<organism evidence="1 2">
    <name type="scientific">Pistacia integerrima</name>
    <dbReference type="NCBI Taxonomy" id="434235"/>
    <lineage>
        <taxon>Eukaryota</taxon>
        <taxon>Viridiplantae</taxon>
        <taxon>Streptophyta</taxon>
        <taxon>Embryophyta</taxon>
        <taxon>Tracheophyta</taxon>
        <taxon>Spermatophyta</taxon>
        <taxon>Magnoliopsida</taxon>
        <taxon>eudicotyledons</taxon>
        <taxon>Gunneridae</taxon>
        <taxon>Pentapetalae</taxon>
        <taxon>rosids</taxon>
        <taxon>malvids</taxon>
        <taxon>Sapindales</taxon>
        <taxon>Anacardiaceae</taxon>
        <taxon>Pistacia</taxon>
    </lineage>
</organism>
<reference evidence="2" key="1">
    <citation type="journal article" date="2023" name="G3 (Bethesda)">
        <title>Genome assembly and association tests identify interacting loci associated with vigor, precocity, and sex in interspecific pistachio rootstocks.</title>
        <authorList>
            <person name="Palmer W."/>
            <person name="Jacygrad E."/>
            <person name="Sagayaradj S."/>
            <person name="Cavanaugh K."/>
            <person name="Han R."/>
            <person name="Bertier L."/>
            <person name="Beede B."/>
            <person name="Kafkas S."/>
            <person name="Golino D."/>
            <person name="Preece J."/>
            <person name="Michelmore R."/>
        </authorList>
    </citation>
    <scope>NUCLEOTIDE SEQUENCE [LARGE SCALE GENOMIC DNA]</scope>
</reference>
<accession>A0ACC0XHJ8</accession>